<evidence type="ECO:0000313" key="1">
    <source>
        <dbReference type="EMBL" id="SDX46532.1"/>
    </source>
</evidence>
<accession>A0A1H3BX60</accession>
<dbReference type="STRING" id="229203.SAMN05444338_110145"/>
<organism evidence="1 2">
    <name type="scientific">Flavobacterium degerlachei</name>
    <dbReference type="NCBI Taxonomy" id="229203"/>
    <lineage>
        <taxon>Bacteria</taxon>
        <taxon>Pseudomonadati</taxon>
        <taxon>Bacteroidota</taxon>
        <taxon>Flavobacteriia</taxon>
        <taxon>Flavobacteriales</taxon>
        <taxon>Flavobacteriaceae</taxon>
        <taxon>Flavobacterium</taxon>
    </lineage>
</organism>
<evidence type="ECO:0000313" key="2">
    <source>
        <dbReference type="Proteomes" id="UP000198569"/>
    </source>
</evidence>
<proteinExistence type="predicted"/>
<gene>
    <name evidence="1" type="ORF">SAMN05444338_110145</name>
</gene>
<dbReference type="Proteomes" id="UP000198569">
    <property type="component" value="Unassembled WGS sequence"/>
</dbReference>
<dbReference type="EMBL" id="FNMV01000010">
    <property type="protein sequence ID" value="SDX46532.1"/>
    <property type="molecule type" value="Genomic_DNA"/>
</dbReference>
<dbReference type="RefSeq" id="WP_091433435.1">
    <property type="nucleotide sequence ID" value="NZ_FNMV01000010.1"/>
</dbReference>
<dbReference type="OrthoDB" id="1364450at2"/>
<keyword evidence="2" id="KW-1185">Reference proteome</keyword>
<name>A0A1H3BX60_9FLAO</name>
<protein>
    <submittedName>
        <fullName evidence="1">Uncharacterized protein</fullName>
    </submittedName>
</protein>
<reference evidence="2" key="1">
    <citation type="submission" date="2016-10" db="EMBL/GenBank/DDBJ databases">
        <authorList>
            <person name="Varghese N."/>
            <person name="Submissions S."/>
        </authorList>
    </citation>
    <scope>NUCLEOTIDE SEQUENCE [LARGE SCALE GENOMIC DNA]</scope>
    <source>
        <strain evidence="2">DSM 15718</strain>
    </source>
</reference>
<sequence length="163" mass="19247">MLIHFLDKEVDSLNINVVKDKEKSNYFIYSVNTPTELNLDLRIRADDGYYLLWNSKQNIYNCSLKIDGKNTNKENVATTMKINFVRSLGYFYLEFDNSNCSSYFSYCKSDKKEFGLKDLEIVKYHYSYGICKGTNIDTFEKNHKDAKESLKKNHSKFYFLHTN</sequence>
<dbReference type="AlphaFoldDB" id="A0A1H3BX60"/>